<organism evidence="2 3">
    <name type="scientific">Popillia japonica</name>
    <name type="common">Japanese beetle</name>
    <dbReference type="NCBI Taxonomy" id="7064"/>
    <lineage>
        <taxon>Eukaryota</taxon>
        <taxon>Metazoa</taxon>
        <taxon>Ecdysozoa</taxon>
        <taxon>Arthropoda</taxon>
        <taxon>Hexapoda</taxon>
        <taxon>Insecta</taxon>
        <taxon>Pterygota</taxon>
        <taxon>Neoptera</taxon>
        <taxon>Endopterygota</taxon>
        <taxon>Coleoptera</taxon>
        <taxon>Polyphaga</taxon>
        <taxon>Scarabaeiformia</taxon>
        <taxon>Scarabaeidae</taxon>
        <taxon>Rutelinae</taxon>
        <taxon>Popillia</taxon>
    </lineage>
</organism>
<dbReference type="InterPro" id="IPR013783">
    <property type="entry name" value="Ig-like_fold"/>
</dbReference>
<feature type="domain" description="Ig-like" evidence="1">
    <location>
        <begin position="7"/>
        <end position="96"/>
    </location>
</feature>
<dbReference type="InterPro" id="IPR007110">
    <property type="entry name" value="Ig-like_dom"/>
</dbReference>
<dbReference type="Pfam" id="PF07679">
    <property type="entry name" value="I-set"/>
    <property type="match status" value="1"/>
</dbReference>
<sequence>MFNHDKPYAKDGTVWAKQESAWGFVGSVVNLSCEAIAEPVPRFEWNQPIKNHGKIFNDTNYVSVMQVNITSEKVFGKYTCKVVNKHGSLIKVITLEAGEQPQPPDSVLQQAENSDLVDIKIVPPSNSTGLMAATGFIVQYRRVDLTKPHGNTWKERYFNISSGMYLFVEVW</sequence>
<accession>A0AAW1KR68</accession>
<protein>
    <submittedName>
        <fullName evidence="2">Immunoglobulin I-set domain</fullName>
    </submittedName>
</protein>
<evidence type="ECO:0000313" key="3">
    <source>
        <dbReference type="Proteomes" id="UP001458880"/>
    </source>
</evidence>
<proteinExistence type="predicted"/>
<dbReference type="PROSITE" id="PS50835">
    <property type="entry name" value="IG_LIKE"/>
    <property type="match status" value="1"/>
</dbReference>
<name>A0AAW1KR68_POPJA</name>
<dbReference type="SUPFAM" id="SSF48726">
    <property type="entry name" value="Immunoglobulin"/>
    <property type="match status" value="1"/>
</dbReference>
<dbReference type="InterPro" id="IPR036179">
    <property type="entry name" value="Ig-like_dom_sf"/>
</dbReference>
<gene>
    <name evidence="2" type="ORF">QE152_g19871</name>
</gene>
<keyword evidence="3" id="KW-1185">Reference proteome</keyword>
<dbReference type="Proteomes" id="UP001458880">
    <property type="component" value="Unassembled WGS sequence"/>
</dbReference>
<evidence type="ECO:0000313" key="2">
    <source>
        <dbReference type="EMBL" id="KAK9722047.1"/>
    </source>
</evidence>
<reference evidence="2 3" key="1">
    <citation type="journal article" date="2024" name="BMC Genomics">
        <title>De novo assembly and annotation of Popillia japonica's genome with initial clues to its potential as an invasive pest.</title>
        <authorList>
            <person name="Cucini C."/>
            <person name="Boschi S."/>
            <person name="Funari R."/>
            <person name="Cardaioli E."/>
            <person name="Iannotti N."/>
            <person name="Marturano G."/>
            <person name="Paoli F."/>
            <person name="Bruttini M."/>
            <person name="Carapelli A."/>
            <person name="Frati F."/>
            <person name="Nardi F."/>
        </authorList>
    </citation>
    <scope>NUCLEOTIDE SEQUENCE [LARGE SCALE GENOMIC DNA]</scope>
    <source>
        <strain evidence="2">DMR45628</strain>
    </source>
</reference>
<evidence type="ECO:0000259" key="1">
    <source>
        <dbReference type="PROSITE" id="PS50835"/>
    </source>
</evidence>
<dbReference type="AlphaFoldDB" id="A0AAW1KR68"/>
<dbReference type="EMBL" id="JASPKY010000192">
    <property type="protein sequence ID" value="KAK9722047.1"/>
    <property type="molecule type" value="Genomic_DNA"/>
</dbReference>
<comment type="caution">
    <text evidence="2">The sequence shown here is derived from an EMBL/GenBank/DDBJ whole genome shotgun (WGS) entry which is preliminary data.</text>
</comment>
<dbReference type="Gene3D" id="2.60.40.10">
    <property type="entry name" value="Immunoglobulins"/>
    <property type="match status" value="1"/>
</dbReference>
<dbReference type="InterPro" id="IPR013098">
    <property type="entry name" value="Ig_I-set"/>
</dbReference>